<keyword evidence="1" id="KW-0238">DNA-binding</keyword>
<dbReference type="PROSITE" id="PS50110">
    <property type="entry name" value="RESPONSE_REGULATORY"/>
    <property type="match status" value="1"/>
</dbReference>
<dbReference type="CDD" id="cd06170">
    <property type="entry name" value="LuxR_C_like"/>
    <property type="match status" value="1"/>
</dbReference>
<keyword evidence="2" id="KW-0597">Phosphoprotein</keyword>
<feature type="modified residue" description="4-aspartylphosphate" evidence="2">
    <location>
        <position position="53"/>
    </location>
</feature>
<accession>A0ABR7XWY8</accession>
<dbReference type="SMART" id="SM00448">
    <property type="entry name" value="REC"/>
    <property type="match status" value="1"/>
</dbReference>
<dbReference type="InterPro" id="IPR000792">
    <property type="entry name" value="Tscrpt_reg_LuxR_C"/>
</dbReference>
<keyword evidence="6" id="KW-1185">Reference proteome</keyword>
<dbReference type="Proteomes" id="UP000651112">
    <property type="component" value="Unassembled WGS sequence"/>
</dbReference>
<dbReference type="InterPro" id="IPR039420">
    <property type="entry name" value="WalR-like"/>
</dbReference>
<dbReference type="PANTHER" id="PTHR43214">
    <property type="entry name" value="TWO-COMPONENT RESPONSE REGULATOR"/>
    <property type="match status" value="1"/>
</dbReference>
<protein>
    <submittedName>
        <fullName evidence="5">Response regulator transcription factor</fullName>
    </submittedName>
</protein>
<dbReference type="Gene3D" id="1.10.10.10">
    <property type="entry name" value="Winged helix-like DNA-binding domain superfamily/Winged helix DNA-binding domain"/>
    <property type="match status" value="1"/>
</dbReference>
<evidence type="ECO:0000313" key="5">
    <source>
        <dbReference type="EMBL" id="MBD1423579.1"/>
    </source>
</evidence>
<evidence type="ECO:0000259" key="3">
    <source>
        <dbReference type="PROSITE" id="PS50043"/>
    </source>
</evidence>
<dbReference type="Pfam" id="PF00072">
    <property type="entry name" value="Response_reg"/>
    <property type="match status" value="1"/>
</dbReference>
<sequence>METNILILEDEIIIAKSIKLHLETNGYCAEMATSPEEAIQLLEQQSFDLILSDINLRHTIDGISFAQQFVPERTPVVFLTAYSDLQTLQKAELVMPYAYLLKPFHKEQLLLTINLSIAHARKKVLPSSISTNSSNEDITLSTREVDVVRLIAQGKTTIEVADILCISPQTVATHRKKIIQKTKCKNVVELIALAVDKGWL</sequence>
<organism evidence="5 6">
    <name type="scientific">Sphingobacterium chuzhouense</name>
    <dbReference type="NCBI Taxonomy" id="1742264"/>
    <lineage>
        <taxon>Bacteria</taxon>
        <taxon>Pseudomonadati</taxon>
        <taxon>Bacteroidota</taxon>
        <taxon>Sphingobacteriia</taxon>
        <taxon>Sphingobacteriales</taxon>
        <taxon>Sphingobacteriaceae</taxon>
        <taxon>Sphingobacterium</taxon>
    </lineage>
</organism>
<dbReference type="PANTHER" id="PTHR43214:SF44">
    <property type="entry name" value="TWO-COMPONENT RESPONSE REGULATOR"/>
    <property type="match status" value="1"/>
</dbReference>
<proteinExistence type="predicted"/>
<dbReference type="RefSeq" id="WP_190315352.1">
    <property type="nucleotide sequence ID" value="NZ_JACNYL010000005.1"/>
</dbReference>
<dbReference type="EMBL" id="JACNYL010000005">
    <property type="protein sequence ID" value="MBD1423579.1"/>
    <property type="molecule type" value="Genomic_DNA"/>
</dbReference>
<dbReference type="InterPro" id="IPR011006">
    <property type="entry name" value="CheY-like_superfamily"/>
</dbReference>
<dbReference type="InterPro" id="IPR001789">
    <property type="entry name" value="Sig_transdc_resp-reg_receiver"/>
</dbReference>
<dbReference type="SUPFAM" id="SSF52172">
    <property type="entry name" value="CheY-like"/>
    <property type="match status" value="1"/>
</dbReference>
<evidence type="ECO:0000256" key="1">
    <source>
        <dbReference type="ARBA" id="ARBA00023125"/>
    </source>
</evidence>
<dbReference type="SMART" id="SM00421">
    <property type="entry name" value="HTH_LUXR"/>
    <property type="match status" value="1"/>
</dbReference>
<gene>
    <name evidence="5" type="ORF">H8B21_18620</name>
</gene>
<dbReference type="InterPro" id="IPR036388">
    <property type="entry name" value="WH-like_DNA-bd_sf"/>
</dbReference>
<dbReference type="Gene3D" id="3.40.50.2300">
    <property type="match status" value="1"/>
</dbReference>
<dbReference type="SUPFAM" id="SSF46894">
    <property type="entry name" value="C-terminal effector domain of the bipartite response regulators"/>
    <property type="match status" value="1"/>
</dbReference>
<evidence type="ECO:0000256" key="2">
    <source>
        <dbReference type="PROSITE-ProRule" id="PRU00169"/>
    </source>
</evidence>
<name>A0ABR7XWY8_9SPHI</name>
<feature type="domain" description="Response regulatory" evidence="4">
    <location>
        <begin position="4"/>
        <end position="117"/>
    </location>
</feature>
<dbReference type="PROSITE" id="PS50043">
    <property type="entry name" value="HTH_LUXR_2"/>
    <property type="match status" value="1"/>
</dbReference>
<comment type="caution">
    <text evidence="5">The sequence shown here is derived from an EMBL/GenBank/DDBJ whole genome shotgun (WGS) entry which is preliminary data.</text>
</comment>
<dbReference type="InterPro" id="IPR016032">
    <property type="entry name" value="Sig_transdc_resp-reg_C-effctor"/>
</dbReference>
<feature type="domain" description="HTH luxR-type" evidence="3">
    <location>
        <begin position="133"/>
        <end position="198"/>
    </location>
</feature>
<reference evidence="5 6" key="1">
    <citation type="submission" date="2020-08" db="EMBL/GenBank/DDBJ databases">
        <title>Sphingobacterium sp. DN00404 isolated from aquaculture water.</title>
        <authorList>
            <person name="Zhang M."/>
        </authorList>
    </citation>
    <scope>NUCLEOTIDE SEQUENCE [LARGE SCALE GENOMIC DNA]</scope>
    <source>
        <strain evidence="5 6">KCTC 42746</strain>
    </source>
</reference>
<dbReference type="Pfam" id="PF00196">
    <property type="entry name" value="GerE"/>
    <property type="match status" value="1"/>
</dbReference>
<evidence type="ECO:0000259" key="4">
    <source>
        <dbReference type="PROSITE" id="PS50110"/>
    </source>
</evidence>
<evidence type="ECO:0000313" key="6">
    <source>
        <dbReference type="Proteomes" id="UP000651112"/>
    </source>
</evidence>
<dbReference type="PRINTS" id="PR00038">
    <property type="entry name" value="HTHLUXR"/>
</dbReference>